<dbReference type="Pfam" id="PF14602">
    <property type="entry name" value="Hexapep_2"/>
    <property type="match status" value="1"/>
</dbReference>
<protein>
    <submittedName>
        <fullName evidence="1">Carbon dioxide concentrating mechanism protein CcmM</fullName>
    </submittedName>
</protein>
<evidence type="ECO:0000313" key="1">
    <source>
        <dbReference type="EMBL" id="TYP73377.1"/>
    </source>
</evidence>
<keyword evidence="2" id="KW-1185">Reference proteome</keyword>
<dbReference type="InterPro" id="IPR011004">
    <property type="entry name" value="Trimer_LpxA-like_sf"/>
</dbReference>
<dbReference type="SUPFAM" id="SSF51161">
    <property type="entry name" value="Trimeric LpxA-like enzymes"/>
    <property type="match status" value="1"/>
</dbReference>
<accession>A0A5S5C252</accession>
<name>A0A5S5C252_9BACL</name>
<dbReference type="InterPro" id="IPR052265">
    <property type="entry name" value="Gamma-CA"/>
</dbReference>
<dbReference type="PANTHER" id="PTHR43360:SF1">
    <property type="entry name" value="CARBOXYSOME ASSEMBLY PROTEIN CCMM"/>
    <property type="match status" value="1"/>
</dbReference>
<organism evidence="1 2">
    <name type="scientific">Paenibacillus methanolicus</name>
    <dbReference type="NCBI Taxonomy" id="582686"/>
    <lineage>
        <taxon>Bacteria</taxon>
        <taxon>Bacillati</taxon>
        <taxon>Bacillota</taxon>
        <taxon>Bacilli</taxon>
        <taxon>Bacillales</taxon>
        <taxon>Paenibacillaceae</taxon>
        <taxon>Paenibacillus</taxon>
    </lineage>
</organism>
<proteinExistence type="predicted"/>
<dbReference type="RefSeq" id="WP_246183474.1">
    <property type="nucleotide sequence ID" value="NZ_VNHS01000007.1"/>
</dbReference>
<dbReference type="Proteomes" id="UP000323257">
    <property type="component" value="Unassembled WGS sequence"/>
</dbReference>
<dbReference type="InterPro" id="IPR001451">
    <property type="entry name" value="Hexapep"/>
</dbReference>
<comment type="caution">
    <text evidence="1">The sequence shown here is derived from an EMBL/GenBank/DDBJ whole genome shotgun (WGS) entry which is preliminary data.</text>
</comment>
<gene>
    <name evidence="1" type="ORF">BCM02_107361</name>
</gene>
<sequence length="219" mass="23250">MTLPAGPYNQFVRFIGVNPATPFHAESLSPRIAPTAFIGPFSSVIGGVAIGDRVFVAPNVSIRADEGTPFHIGEGSNLQDGVILHGLKDGRVLVGGQPYSIYVDRSVSLAHGAIVHGPAYIGEQSFVGFQSLVFQAIVGSNVHIANNAVVIGNVTIANDRFVPPGAMIDTQEKADRLKPIPQDKEAFAAEVQRVNREFAASYSLMFGKRRCSCGIACDA</sequence>
<dbReference type="EMBL" id="VNHS01000007">
    <property type="protein sequence ID" value="TYP73377.1"/>
    <property type="molecule type" value="Genomic_DNA"/>
</dbReference>
<reference evidence="1 2" key="1">
    <citation type="submission" date="2019-07" db="EMBL/GenBank/DDBJ databases">
        <title>Genomic Encyclopedia of Type Strains, Phase III (KMG-III): the genomes of soil and plant-associated and newly described type strains.</title>
        <authorList>
            <person name="Whitman W."/>
        </authorList>
    </citation>
    <scope>NUCLEOTIDE SEQUENCE [LARGE SCALE GENOMIC DNA]</scope>
    <source>
        <strain evidence="1 2">BL24</strain>
    </source>
</reference>
<dbReference type="Pfam" id="PF00132">
    <property type="entry name" value="Hexapep"/>
    <property type="match status" value="1"/>
</dbReference>
<dbReference type="AlphaFoldDB" id="A0A5S5C252"/>
<dbReference type="Gene3D" id="2.160.10.10">
    <property type="entry name" value="Hexapeptide repeat proteins"/>
    <property type="match status" value="1"/>
</dbReference>
<evidence type="ECO:0000313" key="2">
    <source>
        <dbReference type="Proteomes" id="UP000323257"/>
    </source>
</evidence>
<dbReference type="PANTHER" id="PTHR43360">
    <property type="entry name" value="CARBON DIOXIDE CONCENTRATING MECHANISM PROTEIN CCMM"/>
    <property type="match status" value="1"/>
</dbReference>